<protein>
    <recommendedName>
        <fullName evidence="4">DUF1176 domain-containing protein</fullName>
    </recommendedName>
</protein>
<evidence type="ECO:0000313" key="2">
    <source>
        <dbReference type="EMBL" id="UUP19260.1"/>
    </source>
</evidence>
<dbReference type="RefSeq" id="WP_338531431.1">
    <property type="nucleotide sequence ID" value="NZ_CP030941.1"/>
</dbReference>
<dbReference type="InterPro" id="IPR009560">
    <property type="entry name" value="DUF1176"/>
</dbReference>
<name>A0ABY5MMT6_9HYPH</name>
<keyword evidence="1" id="KW-0732">Signal</keyword>
<organism evidence="2 3">
    <name type="scientific">Nitratireductor thuwali</name>
    <dbReference type="NCBI Taxonomy" id="2267699"/>
    <lineage>
        <taxon>Bacteria</taxon>
        <taxon>Pseudomonadati</taxon>
        <taxon>Pseudomonadota</taxon>
        <taxon>Alphaproteobacteria</taxon>
        <taxon>Hyphomicrobiales</taxon>
        <taxon>Phyllobacteriaceae</taxon>
        <taxon>Nitratireductor</taxon>
    </lineage>
</organism>
<evidence type="ECO:0000313" key="3">
    <source>
        <dbReference type="Proteomes" id="UP001342418"/>
    </source>
</evidence>
<keyword evidence="3" id="KW-1185">Reference proteome</keyword>
<dbReference type="Pfam" id="PF06674">
    <property type="entry name" value="DUF1176"/>
    <property type="match status" value="1"/>
</dbReference>
<gene>
    <name evidence="2" type="ORF">NTH_03755</name>
</gene>
<reference evidence="2 3" key="1">
    <citation type="submission" date="2018-07" db="EMBL/GenBank/DDBJ databases">
        <title>Genome sequence of Nitratireductor thuwali#1536.</title>
        <authorList>
            <person name="Michoud G."/>
            <person name="Merlino G."/>
            <person name="Sefrji F.O."/>
            <person name="Daffonchio D."/>
        </authorList>
    </citation>
    <scope>NUCLEOTIDE SEQUENCE [LARGE SCALE GENOMIC DNA]</scope>
    <source>
        <strain evidence="3">Nit1536</strain>
    </source>
</reference>
<accession>A0ABY5MMT6</accession>
<feature type="signal peptide" evidence="1">
    <location>
        <begin position="1"/>
        <end position="22"/>
    </location>
</feature>
<dbReference type="Proteomes" id="UP001342418">
    <property type="component" value="Chromosome"/>
</dbReference>
<proteinExistence type="predicted"/>
<evidence type="ECO:0000256" key="1">
    <source>
        <dbReference type="SAM" id="SignalP"/>
    </source>
</evidence>
<dbReference type="EMBL" id="CP030941">
    <property type="protein sequence ID" value="UUP19260.1"/>
    <property type="molecule type" value="Genomic_DNA"/>
</dbReference>
<evidence type="ECO:0008006" key="4">
    <source>
        <dbReference type="Google" id="ProtNLM"/>
    </source>
</evidence>
<feature type="chain" id="PRO_5046565131" description="DUF1176 domain-containing protein" evidence="1">
    <location>
        <begin position="23"/>
        <end position="343"/>
    </location>
</feature>
<sequence length="343" mass="37603">MKFAGLVAVATFVLAAQSSARAEPAYIDDRSSPEALIRSLYNAINRQEYARAYAYFATPPAESLDAYAQGYSNTENVDVETGLASEEGAAGSIYYNLPVAIRARNTDGTEKVFAGCYALRLANPLVQTTPFTPLHIEEGKLAPTDEPLEEALPDQCGDSPPPERDALLEAASRQFTSLYGGICDPAGQSEPGAPESYTIRFNYAYDEADAPKREARLFRFFCDRGAYNETHVYFLAGEDNEVLPLRFAMPELDVRYENDDTSAPVEDLRIIGYSASDLLVNSSYDPETLTLTSHAKWRGVGDASSSGTWIFRSGTFQLVKYDVDASYDGEVNPEVLLDFFSGP</sequence>